<dbReference type="InterPro" id="IPR006528">
    <property type="entry name" value="Phage_head_morphogenesis_dom"/>
</dbReference>
<name>A0A1N7GFV4_9NOCA</name>
<evidence type="ECO:0000256" key="1">
    <source>
        <dbReference type="SAM" id="Coils"/>
    </source>
</evidence>
<dbReference type="STRING" id="1344003.SAMN05445060_2735"/>
<dbReference type="Pfam" id="PF04860">
    <property type="entry name" value="Phage_portal"/>
    <property type="match status" value="1"/>
</dbReference>
<dbReference type="Pfam" id="PF04233">
    <property type="entry name" value="Phage_Mu_F"/>
    <property type="match status" value="1"/>
</dbReference>
<evidence type="ECO:0000313" key="4">
    <source>
        <dbReference type="EMBL" id="SIS11451.1"/>
    </source>
</evidence>
<proteinExistence type="predicted"/>
<feature type="compositionally biased region" description="Basic and acidic residues" evidence="2">
    <location>
        <begin position="433"/>
        <end position="444"/>
    </location>
</feature>
<keyword evidence="5" id="KW-1185">Reference proteome</keyword>
<keyword evidence="1" id="KW-0175">Coiled coil</keyword>
<sequence>MAQPRQSFRVSLANTFFKLGKSLVPALNPTGGLMFPGSGGPLKRYDTKAEQITALTGWVYTANGAIADPCAAVELKLFRKKKDGTKVEVAFGDPAMEIMDLLNSPNALHTGEQLRQLHFTYMNIVGESYVYMRGLDGNPFIPSKGKLPAALDIFPAHMTAFRLGSNYSDSTVHLGEHAYPIQSIIRDLNPDPSNPWLGQSIVAAAAQTVNLEEQMKTVNEMLMKNGARPSVVFQTNEQLDDSVYERWKKQFFDDYTGVMNSGKPLLIEAGSVVQNMLSPRDLDYLASRRFSRDEILAMFRLSPGMIGLVENVNRANLEAGFYVNAVVNIVPRVRQFVRQVNASLVGIYDPSLELDFVNPVPEDADAKRAYVEGATDKFITKDEARAMYGLKPLPDGLGEHIIVTGNAVMSLEDVLAEKPPVAPMAESEDEPPEDKPGKKPPRDELPEDEDDPDDDDEPAKAIVAKPPGPSWAELRKSLKLDETKAKVEEHVRELRDVRGNTKAKAYTERASVYEEHLMRATREQFDAQKRELLTRLDQLQRPTKGYTRKDWLNDLVDWGGFDGKMATAIEPILRLVLNDTGRSATGELGRDPSQFNPYADAIQQYVKSRSVKIAKDVDDETEKQLRAALSQGMQAGATSSEVSASIENIMGNASTVRADRIARTETARAQSYADEQAWAQSEVVEGKEWFTAEDHVCAFCEEMDGKIVDLHQNFFDKGDVQTVDTVGKDGEPKVAKLDLSYDDIIGPSLHPNCRCTLLPVLQSN</sequence>
<reference evidence="4 5" key="1">
    <citation type="submission" date="2017-01" db="EMBL/GenBank/DDBJ databases">
        <authorList>
            <person name="Mah S.A."/>
            <person name="Swanson W.J."/>
            <person name="Moy G.W."/>
            <person name="Vacquier V.D."/>
        </authorList>
    </citation>
    <scope>NUCLEOTIDE SEQUENCE [LARGE SCALE GENOMIC DNA]</scope>
    <source>
        <strain evidence="4 5">CPCC 203464</strain>
    </source>
</reference>
<accession>A0A1N7GFV4</accession>
<dbReference type="InterPro" id="IPR006944">
    <property type="entry name" value="Phage/GTA_portal"/>
</dbReference>
<evidence type="ECO:0000259" key="3">
    <source>
        <dbReference type="Pfam" id="PF04233"/>
    </source>
</evidence>
<feature type="coiled-coil region" evidence="1">
    <location>
        <begin position="480"/>
        <end position="523"/>
    </location>
</feature>
<feature type="region of interest" description="Disordered" evidence="2">
    <location>
        <begin position="421"/>
        <end position="471"/>
    </location>
</feature>
<feature type="domain" description="Phage head morphogenesis" evidence="3">
    <location>
        <begin position="624"/>
        <end position="757"/>
    </location>
</feature>
<evidence type="ECO:0000313" key="5">
    <source>
        <dbReference type="Proteomes" id="UP000186218"/>
    </source>
</evidence>
<protein>
    <submittedName>
        <fullName evidence="4">Phage portal protein, HK97 family</fullName>
    </submittedName>
</protein>
<organism evidence="4 5">
    <name type="scientific">Williamsia sterculiae</name>
    <dbReference type="NCBI Taxonomy" id="1344003"/>
    <lineage>
        <taxon>Bacteria</taxon>
        <taxon>Bacillati</taxon>
        <taxon>Actinomycetota</taxon>
        <taxon>Actinomycetes</taxon>
        <taxon>Mycobacteriales</taxon>
        <taxon>Nocardiaceae</taxon>
        <taxon>Williamsia</taxon>
    </lineage>
</organism>
<evidence type="ECO:0000256" key="2">
    <source>
        <dbReference type="SAM" id="MobiDB-lite"/>
    </source>
</evidence>
<feature type="compositionally biased region" description="Acidic residues" evidence="2">
    <location>
        <begin position="445"/>
        <end position="457"/>
    </location>
</feature>
<dbReference type="Proteomes" id="UP000186218">
    <property type="component" value="Unassembled WGS sequence"/>
</dbReference>
<dbReference type="AlphaFoldDB" id="A0A1N7GFV4"/>
<dbReference type="EMBL" id="FTNT01000008">
    <property type="protein sequence ID" value="SIS11451.1"/>
    <property type="molecule type" value="Genomic_DNA"/>
</dbReference>
<gene>
    <name evidence="4" type="ORF">SAMN05445060_2735</name>
</gene>